<protein>
    <recommendedName>
        <fullName evidence="3">Thiol-disulfide oxidoreductase DCC</fullName>
    </recommendedName>
</protein>
<sequence length="149" mass="17215">MNPLSMRVSLPVALSLRHITMKIILFDGVCNFCNATVNFILKRDKRKVFHFAAQQSEQGRKLLELRGNADTTLKTLILIDEEELLEGMEAVIAIARELKGYSWLSSLLRIIPRRISHAAYDLVARNRYKWFGKRDACRLPEPGEQERFL</sequence>
<reference evidence="2" key="1">
    <citation type="journal article" date="2015" name="MBio">
        <title>Genome-Resolved Metagenomic Analysis Reveals Roles for Candidate Phyla and Other Microbial Community Members in Biogeochemical Transformations in Oil Reservoirs.</title>
        <authorList>
            <person name="Hu P."/>
            <person name="Tom L."/>
            <person name="Singh A."/>
            <person name="Thomas B.C."/>
            <person name="Baker B.J."/>
            <person name="Piceno Y.M."/>
            <person name="Andersen G.L."/>
            <person name="Banfield J.F."/>
        </authorList>
    </citation>
    <scope>NUCLEOTIDE SEQUENCE [LARGE SCALE GENOMIC DNA]</scope>
</reference>
<gene>
    <name evidence="1" type="ORF">XD92_0714</name>
</gene>
<name>A0A101HIW1_9BACT</name>
<dbReference type="PANTHER" id="PTHR33639">
    <property type="entry name" value="THIOL-DISULFIDE OXIDOREDUCTASE DCC"/>
    <property type="match status" value="1"/>
</dbReference>
<comment type="caution">
    <text evidence="1">The sequence shown here is derived from an EMBL/GenBank/DDBJ whole genome shotgun (WGS) entry which is preliminary data.</text>
</comment>
<dbReference type="GO" id="GO:0015035">
    <property type="term" value="F:protein-disulfide reductase activity"/>
    <property type="evidence" value="ECO:0007669"/>
    <property type="project" value="InterPro"/>
</dbReference>
<proteinExistence type="predicted"/>
<dbReference type="InterPro" id="IPR052927">
    <property type="entry name" value="DCC_oxidoreductase"/>
</dbReference>
<dbReference type="Pfam" id="PF04134">
    <property type="entry name" value="DCC1-like"/>
    <property type="match status" value="1"/>
</dbReference>
<dbReference type="Proteomes" id="UP000053860">
    <property type="component" value="Unassembled WGS sequence"/>
</dbReference>
<dbReference type="EMBL" id="LGGN01000113">
    <property type="protein sequence ID" value="KUK77693.1"/>
    <property type="molecule type" value="Genomic_DNA"/>
</dbReference>
<evidence type="ECO:0000313" key="1">
    <source>
        <dbReference type="EMBL" id="KUK77693.1"/>
    </source>
</evidence>
<dbReference type="PANTHER" id="PTHR33639:SF2">
    <property type="entry name" value="DUF393 DOMAIN-CONTAINING PROTEIN"/>
    <property type="match status" value="1"/>
</dbReference>
<organism evidence="1 2">
    <name type="scientific">Proteiniphilum acetatigenes</name>
    <dbReference type="NCBI Taxonomy" id="294710"/>
    <lineage>
        <taxon>Bacteria</taxon>
        <taxon>Pseudomonadati</taxon>
        <taxon>Bacteroidota</taxon>
        <taxon>Bacteroidia</taxon>
        <taxon>Bacteroidales</taxon>
        <taxon>Dysgonomonadaceae</taxon>
        <taxon>Proteiniphilum</taxon>
    </lineage>
</organism>
<dbReference type="InterPro" id="IPR007263">
    <property type="entry name" value="DCC1-like"/>
</dbReference>
<evidence type="ECO:0000313" key="2">
    <source>
        <dbReference type="Proteomes" id="UP000053860"/>
    </source>
</evidence>
<evidence type="ECO:0008006" key="3">
    <source>
        <dbReference type="Google" id="ProtNLM"/>
    </source>
</evidence>
<dbReference type="AlphaFoldDB" id="A0A101HIW1"/>
<accession>A0A101HIW1</accession>